<feature type="compositionally biased region" description="Acidic residues" evidence="1">
    <location>
        <begin position="98"/>
        <end position="128"/>
    </location>
</feature>
<feature type="compositionally biased region" description="Low complexity" evidence="1">
    <location>
        <begin position="213"/>
        <end position="232"/>
    </location>
</feature>
<comment type="caution">
    <text evidence="2">The sequence shown here is derived from an EMBL/GenBank/DDBJ whole genome shotgun (WGS) entry which is preliminary data.</text>
</comment>
<sequence length="1062" mass="117985">MSPASPPKPSRNTTFPISSPSTKSDVNFRKSRTSKHDKKARRTDSLSIHFQRPSNSSTSLPGSKEMKTKDHFSKLEPMTRRSSSIVIQETPQKRVEAQEDESEQSEESEEDGSEQSEETEEDEPEDESEKSHESQNEDTTGITVDPEREVSMSLGNTPSPIAHPRVVSRAHLARDVKCLPSVEKSSSYSRSSRKSSTKSSNKDHSEYIPTPRNSDFSSSSTSSFKNTEPSSSQHTVESDTNHNHADIPKKECPYLDLEIPNDLLQLCKRHARVQSLLEKLSRHIKVLESQTKIQPTAINRNNDVLDKLSYIFDRYKILIDAGFVSRKNPSLRRAKSLREQCEDRRGGKYSASSEHRPSFISENAAPETLGQGIEAKQPTKVVAPQTSSWNGRARAYSRHGTQNSSLNATSRDHFARPSAVRQTYGGSSSHNNWHPSKTSCRPSHTQGQKFTDRSGQSGIEVQIPRRYTDTDNSDFRMKRIQADWDYRRRREMTASRIGGPYRDPPPTPPVDFTATDRSMSMIPTHEFYRHPQKATASAVQKPADSSKTPELSSIGEGKNGKEMTEEKPRKKKFKRSHNSSIFTTGPDKPSANPSNLTPTPPKGQSSPLTKWSDKGTDSSSHRHKTRRLVSPAPPLAGPAPADSVPKISSLKSRETSPTHGIMVPSPDDVKNSLMEKKKRRKHQDQDEGPSRVSSGVDIEKSTEVSKCDVGALELHPLGFSDASGGSSVDNPRTKSKRRERSEGPIIGSILEKKRRKSSSKESKFSRPHYTNLLEDSTPSIETCVDNRPASLEIFKKRRRDKSPTNSSATKRRRNTTFSPHPKPFSHHGADEHVIAEEEPSATPAPGPSKRSKGKRRASTPSQPGSALMDDSNALTGSSDEFSLPEVSPSRLPGARELPSPEGIVEGVQDTLQHLATVVQRPRGRTLPPVPSFPQNRLLDRGSTPWLEDKIDKKVKAVLDIRLASSQRSVPTGTVDMPPPPLIPDPGAAQNMPPGLNDDQIVALIKDRTLSPTVRFSRAPKVFAQKGNVRTPYSYIKERVTEEDWTRVAIKKRYGASRRQSDP</sequence>
<feature type="region of interest" description="Disordered" evidence="1">
    <location>
        <begin position="495"/>
        <end position="515"/>
    </location>
</feature>
<feature type="compositionally biased region" description="Polar residues" evidence="1">
    <location>
        <begin position="591"/>
        <end position="609"/>
    </location>
</feature>
<dbReference type="EMBL" id="CAJPDS010000164">
    <property type="protein sequence ID" value="CAF9940847.1"/>
    <property type="molecule type" value="Genomic_DNA"/>
</dbReference>
<feature type="compositionally biased region" description="Basic and acidic residues" evidence="1">
    <location>
        <begin position="611"/>
        <end position="620"/>
    </location>
</feature>
<reference evidence="2" key="1">
    <citation type="submission" date="2021-03" db="EMBL/GenBank/DDBJ databases">
        <authorList>
            <person name="Tagirdzhanova G."/>
        </authorList>
    </citation>
    <scope>NUCLEOTIDE SEQUENCE</scope>
</reference>
<accession>A0A8H3PHC0</accession>
<evidence type="ECO:0000256" key="1">
    <source>
        <dbReference type="SAM" id="MobiDB-lite"/>
    </source>
</evidence>
<feature type="region of interest" description="Disordered" evidence="1">
    <location>
        <begin position="421"/>
        <end position="456"/>
    </location>
</feature>
<dbReference type="Proteomes" id="UP000664521">
    <property type="component" value="Unassembled WGS sequence"/>
</dbReference>
<feature type="region of interest" description="Disordered" evidence="1">
    <location>
        <begin position="969"/>
        <end position="995"/>
    </location>
</feature>
<feature type="compositionally biased region" description="Polar residues" evidence="1">
    <location>
        <begin position="80"/>
        <end position="90"/>
    </location>
</feature>
<feature type="compositionally biased region" description="Polar residues" evidence="1">
    <location>
        <begin position="534"/>
        <end position="551"/>
    </location>
</feature>
<feature type="region of interest" description="Disordered" evidence="1">
    <location>
        <begin position="531"/>
        <end position="702"/>
    </location>
</feature>
<feature type="region of interest" description="Disordered" evidence="1">
    <location>
        <begin position="918"/>
        <end position="937"/>
    </location>
</feature>
<feature type="compositionally biased region" description="Polar residues" evidence="1">
    <location>
        <begin position="45"/>
        <end position="61"/>
    </location>
</feature>
<protein>
    <submittedName>
        <fullName evidence="2">Uncharacterized protein</fullName>
    </submittedName>
</protein>
<feature type="region of interest" description="Disordered" evidence="1">
    <location>
        <begin position="1"/>
        <end position="247"/>
    </location>
</feature>
<organism evidence="2 3">
    <name type="scientific">Heterodermia speciosa</name>
    <dbReference type="NCBI Taxonomy" id="116794"/>
    <lineage>
        <taxon>Eukaryota</taxon>
        <taxon>Fungi</taxon>
        <taxon>Dikarya</taxon>
        <taxon>Ascomycota</taxon>
        <taxon>Pezizomycotina</taxon>
        <taxon>Lecanoromycetes</taxon>
        <taxon>OSLEUM clade</taxon>
        <taxon>Lecanoromycetidae</taxon>
        <taxon>Caliciales</taxon>
        <taxon>Physciaceae</taxon>
        <taxon>Heterodermia</taxon>
    </lineage>
</organism>
<evidence type="ECO:0000313" key="2">
    <source>
        <dbReference type="EMBL" id="CAF9940847.1"/>
    </source>
</evidence>
<keyword evidence="3" id="KW-1185">Reference proteome</keyword>
<feature type="region of interest" description="Disordered" evidence="1">
    <location>
        <begin position="716"/>
        <end position="907"/>
    </location>
</feature>
<proteinExistence type="predicted"/>
<feature type="compositionally biased region" description="Basic and acidic residues" evidence="1">
    <location>
        <begin position="64"/>
        <end position="79"/>
    </location>
</feature>
<evidence type="ECO:0000313" key="3">
    <source>
        <dbReference type="Proteomes" id="UP000664521"/>
    </source>
</evidence>
<feature type="compositionally biased region" description="Basic and acidic residues" evidence="1">
    <location>
        <begin position="558"/>
        <end position="568"/>
    </location>
</feature>
<dbReference type="AlphaFoldDB" id="A0A8H3PHC0"/>
<feature type="compositionally biased region" description="Basic and acidic residues" evidence="1">
    <location>
        <begin position="236"/>
        <end position="247"/>
    </location>
</feature>
<feature type="compositionally biased region" description="Polar residues" evidence="1">
    <location>
        <begin position="10"/>
        <end position="25"/>
    </location>
</feature>
<gene>
    <name evidence="2" type="ORF">HETSPECPRED_002656</name>
</gene>
<name>A0A8H3PHC0_9LECA</name>
<feature type="compositionally biased region" description="Basic residues" evidence="1">
    <location>
        <begin position="29"/>
        <end position="41"/>
    </location>
</feature>